<dbReference type="InterPro" id="IPR000847">
    <property type="entry name" value="LysR_HTH_N"/>
</dbReference>
<comment type="caution">
    <text evidence="6">The sequence shown here is derived from an EMBL/GenBank/DDBJ whole genome shotgun (WGS) entry which is preliminary data.</text>
</comment>
<dbReference type="PROSITE" id="PS50931">
    <property type="entry name" value="HTH_LYSR"/>
    <property type="match status" value="1"/>
</dbReference>
<dbReference type="AlphaFoldDB" id="A0A1X1D7D9"/>
<accession>A0A1X1D7D9</accession>
<reference evidence="6 7" key="1">
    <citation type="journal article" date="2017" name="Antonie Van Leeuwenhoek">
        <title>Phylogenomic resolution of the bacterial genus Pantoea and its relationship with Erwinia and Tatumella.</title>
        <authorList>
            <person name="Palmer M."/>
            <person name="Steenkamp E.T."/>
            <person name="Coetzee M.P."/>
            <person name="Chan W.Y."/>
            <person name="van Zyl E."/>
            <person name="De Maayer P."/>
            <person name="Coutinho T.A."/>
            <person name="Blom J."/>
            <person name="Smits T.H."/>
            <person name="Duffy B."/>
            <person name="Venter S.N."/>
        </authorList>
    </citation>
    <scope>NUCLEOTIDE SEQUENCE [LARGE SCALE GENOMIC DNA]</scope>
    <source>
        <strain evidence="6 7">LMG 26277</strain>
    </source>
</reference>
<comment type="similarity">
    <text evidence="1">Belongs to the LysR transcriptional regulatory family.</text>
</comment>
<evidence type="ECO:0000313" key="6">
    <source>
        <dbReference type="EMBL" id="ORM72480.1"/>
    </source>
</evidence>
<proteinExistence type="inferred from homology"/>
<dbReference type="EMBL" id="MLFS01000040">
    <property type="protein sequence ID" value="ORM72480.1"/>
    <property type="molecule type" value="Genomic_DNA"/>
</dbReference>
<dbReference type="InterPro" id="IPR036388">
    <property type="entry name" value="WH-like_DNA-bd_sf"/>
</dbReference>
<dbReference type="InterPro" id="IPR005119">
    <property type="entry name" value="LysR_subst-bd"/>
</dbReference>
<evidence type="ECO:0000256" key="1">
    <source>
        <dbReference type="ARBA" id="ARBA00009437"/>
    </source>
</evidence>
<dbReference type="STRING" id="1076551.HA48_14060"/>
<evidence type="ECO:0000259" key="5">
    <source>
        <dbReference type="PROSITE" id="PS50931"/>
    </source>
</evidence>
<dbReference type="RefSeq" id="WP_167377153.1">
    <property type="nucleotide sequence ID" value="NZ_MLFS01000040.1"/>
</dbReference>
<dbReference type="Pfam" id="PF00126">
    <property type="entry name" value="HTH_1"/>
    <property type="match status" value="1"/>
</dbReference>
<dbReference type="SUPFAM" id="SSF46785">
    <property type="entry name" value="Winged helix' DNA-binding domain"/>
    <property type="match status" value="1"/>
</dbReference>
<dbReference type="InterPro" id="IPR058163">
    <property type="entry name" value="LysR-type_TF_proteobact-type"/>
</dbReference>
<feature type="domain" description="HTH lysR-type" evidence="5">
    <location>
        <begin position="8"/>
        <end position="65"/>
    </location>
</feature>
<dbReference type="PANTHER" id="PTHR30537:SF3">
    <property type="entry name" value="TRANSCRIPTIONAL REGULATORY PROTEIN"/>
    <property type="match status" value="1"/>
</dbReference>
<organism evidence="6 7">
    <name type="scientific">Pantoea wallisii</name>
    <dbReference type="NCBI Taxonomy" id="1076551"/>
    <lineage>
        <taxon>Bacteria</taxon>
        <taxon>Pseudomonadati</taxon>
        <taxon>Pseudomonadota</taxon>
        <taxon>Gammaproteobacteria</taxon>
        <taxon>Enterobacterales</taxon>
        <taxon>Erwiniaceae</taxon>
        <taxon>Pantoea</taxon>
    </lineage>
</organism>
<keyword evidence="3" id="KW-0238">DNA-binding</keyword>
<dbReference type="GO" id="GO:0043565">
    <property type="term" value="F:sequence-specific DNA binding"/>
    <property type="evidence" value="ECO:0007669"/>
    <property type="project" value="TreeGrafter"/>
</dbReference>
<keyword evidence="4" id="KW-0804">Transcription</keyword>
<dbReference type="InterPro" id="IPR036390">
    <property type="entry name" value="WH_DNA-bd_sf"/>
</dbReference>
<name>A0A1X1D7D9_9GAMM</name>
<dbReference type="Gene3D" id="1.10.10.10">
    <property type="entry name" value="Winged helix-like DNA-binding domain superfamily/Winged helix DNA-binding domain"/>
    <property type="match status" value="1"/>
</dbReference>
<evidence type="ECO:0000256" key="2">
    <source>
        <dbReference type="ARBA" id="ARBA00023015"/>
    </source>
</evidence>
<protein>
    <submittedName>
        <fullName evidence="6">LysR family transcriptional regulator</fullName>
    </submittedName>
</protein>
<dbReference type="GO" id="GO:0006351">
    <property type="term" value="P:DNA-templated transcription"/>
    <property type="evidence" value="ECO:0007669"/>
    <property type="project" value="TreeGrafter"/>
</dbReference>
<evidence type="ECO:0000256" key="3">
    <source>
        <dbReference type="ARBA" id="ARBA00023125"/>
    </source>
</evidence>
<keyword evidence="7" id="KW-1185">Reference proteome</keyword>
<dbReference type="PANTHER" id="PTHR30537">
    <property type="entry name" value="HTH-TYPE TRANSCRIPTIONAL REGULATOR"/>
    <property type="match status" value="1"/>
</dbReference>
<evidence type="ECO:0000313" key="7">
    <source>
        <dbReference type="Proteomes" id="UP000193104"/>
    </source>
</evidence>
<evidence type="ECO:0000256" key="4">
    <source>
        <dbReference type="ARBA" id="ARBA00023163"/>
    </source>
</evidence>
<dbReference type="Gene3D" id="3.40.190.290">
    <property type="match status" value="1"/>
</dbReference>
<dbReference type="Pfam" id="PF03466">
    <property type="entry name" value="LysR_substrate"/>
    <property type="match status" value="1"/>
</dbReference>
<dbReference type="GO" id="GO:0003700">
    <property type="term" value="F:DNA-binding transcription factor activity"/>
    <property type="evidence" value="ECO:0007669"/>
    <property type="project" value="InterPro"/>
</dbReference>
<sequence>MQNIINRFSWDDLKVVLAVGEHGNLSRASEALDMNHSTLFRRLGAIESVLGLSLFLRRRSQYVPTVPGAELISLAHRVEDDVNGVLRSITEEVRGFSGVIRITTSDALLYDYLVPLIATFTDKNPKISFVVSVGNESANLSEGQADIAFRATYNVPEHLSGRKVGSATWAVYGSRTKWTGKHAEMAQLGELEWSSFSHSLSKLKAFTWVEENIAPEKVRFRGNSILSVAAAVAGGIGVGLLPCMHGDEQENLVRISPVFAEIKEDLWFLAHPDVRKSAKVREFMNHCIQYLTDERENIFGIVP</sequence>
<gene>
    <name evidence="6" type="ORF">HA48_14060</name>
</gene>
<dbReference type="SUPFAM" id="SSF53850">
    <property type="entry name" value="Periplasmic binding protein-like II"/>
    <property type="match status" value="1"/>
</dbReference>
<dbReference type="Proteomes" id="UP000193104">
    <property type="component" value="Unassembled WGS sequence"/>
</dbReference>
<keyword evidence="2" id="KW-0805">Transcription regulation</keyword>